<dbReference type="Gene3D" id="3.40.50.1700">
    <property type="entry name" value="Glycoside hydrolase family 3 C-terminal domain"/>
    <property type="match status" value="1"/>
</dbReference>
<keyword evidence="6 18" id="KW-0812">Transmembrane</keyword>
<evidence type="ECO:0000256" key="18">
    <source>
        <dbReference type="SAM" id="Phobius"/>
    </source>
</evidence>
<keyword evidence="7 16" id="KW-0378">Hydrolase</keyword>
<evidence type="ECO:0000259" key="19">
    <source>
        <dbReference type="SMART" id="SM01111"/>
    </source>
</evidence>
<evidence type="ECO:0000256" key="4">
    <source>
        <dbReference type="ARBA" id="ARBA00005336"/>
    </source>
</evidence>
<evidence type="ECO:0000256" key="14">
    <source>
        <dbReference type="ARBA" id="ARBA00023326"/>
    </source>
</evidence>
<keyword evidence="5" id="KW-1003">Cell membrane</keyword>
<keyword evidence="9 18" id="KW-1133">Transmembrane helix</keyword>
<evidence type="ECO:0000256" key="8">
    <source>
        <dbReference type="ARBA" id="ARBA00022968"/>
    </source>
</evidence>
<comment type="function">
    <text evidence="15">Beta-glucosidases are one of a number of cellulolytic enzymes involved in the degradation of cellulosic biomass. Catalyzes the last step releasing glucose from the inhibitory cellobiose.</text>
</comment>
<dbReference type="Gene3D" id="3.20.20.300">
    <property type="entry name" value="Glycoside hydrolase, family 3, N-terminal domain"/>
    <property type="match status" value="2"/>
</dbReference>
<dbReference type="InterPro" id="IPR036881">
    <property type="entry name" value="Glyco_hydro_3_C_sf"/>
</dbReference>
<dbReference type="Pfam" id="PF00933">
    <property type="entry name" value="Glyco_hydro_3"/>
    <property type="match status" value="1"/>
</dbReference>
<feature type="transmembrane region" description="Helical" evidence="18">
    <location>
        <begin position="55"/>
        <end position="75"/>
    </location>
</feature>
<dbReference type="InterPro" id="IPR036962">
    <property type="entry name" value="Glyco_hydro_3_N_sf"/>
</dbReference>
<dbReference type="PROSITE" id="PS00775">
    <property type="entry name" value="GLYCOSYL_HYDROL_F3"/>
    <property type="match status" value="1"/>
</dbReference>
<dbReference type="InterPro" id="IPR019800">
    <property type="entry name" value="Glyco_hydro_3_AS"/>
</dbReference>
<evidence type="ECO:0000256" key="13">
    <source>
        <dbReference type="ARBA" id="ARBA00023295"/>
    </source>
</evidence>
<dbReference type="InterPro" id="IPR036673">
    <property type="entry name" value="Cyanovirin-N_sf"/>
</dbReference>
<evidence type="ECO:0000313" key="21">
    <source>
        <dbReference type="EMBL" id="CAI4211265.1"/>
    </source>
</evidence>
<protein>
    <recommendedName>
        <fullName evidence="16">beta-glucosidase</fullName>
        <ecNumber evidence="16">3.2.1.21</ecNumber>
    </recommendedName>
</protein>
<keyword evidence="14 16" id="KW-0624">Polysaccharide degradation</keyword>
<proteinExistence type="inferred from homology"/>
<organism evidence="21 22">
    <name type="scientific">Parascedosporium putredinis</name>
    <dbReference type="NCBI Taxonomy" id="1442378"/>
    <lineage>
        <taxon>Eukaryota</taxon>
        <taxon>Fungi</taxon>
        <taxon>Dikarya</taxon>
        <taxon>Ascomycota</taxon>
        <taxon>Pezizomycotina</taxon>
        <taxon>Sordariomycetes</taxon>
        <taxon>Hypocreomycetidae</taxon>
        <taxon>Microascales</taxon>
        <taxon>Microascaceae</taxon>
        <taxon>Parascedosporium</taxon>
    </lineage>
</organism>
<dbReference type="GO" id="GO:0008422">
    <property type="term" value="F:beta-glucosidase activity"/>
    <property type="evidence" value="ECO:0007669"/>
    <property type="project" value="UniProtKB-EC"/>
</dbReference>
<dbReference type="Pfam" id="PF14310">
    <property type="entry name" value="Fn3-like"/>
    <property type="match status" value="1"/>
</dbReference>
<dbReference type="EMBL" id="CALLCH030000001">
    <property type="protein sequence ID" value="CAI4211265.1"/>
    <property type="molecule type" value="Genomic_DNA"/>
</dbReference>
<dbReference type="GO" id="GO:0005886">
    <property type="term" value="C:plasma membrane"/>
    <property type="evidence" value="ECO:0007669"/>
    <property type="project" value="UniProtKB-SubCell"/>
</dbReference>
<keyword evidence="8" id="KW-0735">Signal-anchor</keyword>
<reference evidence="21" key="1">
    <citation type="submission" date="2022-11" db="EMBL/GenBank/DDBJ databases">
        <authorList>
            <person name="Scott C."/>
            <person name="Bruce N."/>
        </authorList>
    </citation>
    <scope>NUCLEOTIDE SEQUENCE</scope>
</reference>
<evidence type="ECO:0000256" key="15">
    <source>
        <dbReference type="ARBA" id="ARBA00024983"/>
    </source>
</evidence>
<accession>A0A9P1GWG5</accession>
<dbReference type="SUPFAM" id="SSF52279">
    <property type="entry name" value="Beta-D-glucan exohydrolase, C-terminal domain"/>
    <property type="match status" value="1"/>
</dbReference>
<evidence type="ECO:0000256" key="3">
    <source>
        <dbReference type="ARBA" id="ARBA00004987"/>
    </source>
</evidence>
<evidence type="ECO:0000313" key="22">
    <source>
        <dbReference type="Proteomes" id="UP000838763"/>
    </source>
</evidence>
<dbReference type="Proteomes" id="UP000838763">
    <property type="component" value="Unassembled WGS sequence"/>
</dbReference>
<keyword evidence="11" id="KW-0325">Glycoprotein</keyword>
<comment type="similarity">
    <text evidence="4 16">Belongs to the glycosyl hydrolase 3 family.</text>
</comment>
<evidence type="ECO:0000256" key="1">
    <source>
        <dbReference type="ARBA" id="ARBA00000448"/>
    </source>
</evidence>
<evidence type="ECO:0000256" key="6">
    <source>
        <dbReference type="ARBA" id="ARBA00022692"/>
    </source>
</evidence>
<comment type="pathway">
    <text evidence="3 16">Glycan metabolism; cellulose degradation.</text>
</comment>
<dbReference type="InterPro" id="IPR017853">
    <property type="entry name" value="GH"/>
</dbReference>
<feature type="domain" description="Fibronectin type III-like" evidence="20">
    <location>
        <begin position="740"/>
        <end position="812"/>
    </location>
</feature>
<feature type="region of interest" description="Disordered" evidence="17">
    <location>
        <begin position="1"/>
        <end position="43"/>
    </location>
</feature>
<keyword evidence="13 16" id="KW-0326">Glycosidase</keyword>
<dbReference type="Gene3D" id="2.30.60.10">
    <property type="entry name" value="Cyanovirin-N"/>
    <property type="match status" value="1"/>
</dbReference>
<dbReference type="Pfam" id="PF08881">
    <property type="entry name" value="CVNH"/>
    <property type="match status" value="1"/>
</dbReference>
<dbReference type="InterPro" id="IPR001764">
    <property type="entry name" value="Glyco_hydro_3_N"/>
</dbReference>
<evidence type="ECO:0000256" key="11">
    <source>
        <dbReference type="ARBA" id="ARBA00023180"/>
    </source>
</evidence>
<dbReference type="PRINTS" id="PR00133">
    <property type="entry name" value="GLHYDRLASE3"/>
</dbReference>
<dbReference type="EC" id="3.2.1.21" evidence="16"/>
<evidence type="ECO:0000256" key="2">
    <source>
        <dbReference type="ARBA" id="ARBA00004401"/>
    </source>
</evidence>
<keyword evidence="10 18" id="KW-0472">Membrane</keyword>
<dbReference type="InterPro" id="IPR013783">
    <property type="entry name" value="Ig-like_fold"/>
</dbReference>
<dbReference type="InterPro" id="IPR026891">
    <property type="entry name" value="Fn3-like"/>
</dbReference>
<gene>
    <name evidence="21" type="ORF">PPNO1_LOCUS1062</name>
</gene>
<evidence type="ECO:0000256" key="16">
    <source>
        <dbReference type="RuleBase" id="RU361161"/>
    </source>
</evidence>
<dbReference type="AlphaFoldDB" id="A0A9P1GWG5"/>
<comment type="subcellular location">
    <subcellularLocation>
        <location evidence="2">Cell membrane</location>
        <topology evidence="2">Single-pass type II membrane protein</topology>
    </subcellularLocation>
</comment>
<feature type="domain" description="Cyanovirin-N" evidence="19">
    <location>
        <begin position="812"/>
        <end position="906"/>
    </location>
</feature>
<evidence type="ECO:0000256" key="10">
    <source>
        <dbReference type="ARBA" id="ARBA00023136"/>
    </source>
</evidence>
<feature type="region of interest" description="Disordered" evidence="17">
    <location>
        <begin position="655"/>
        <end position="676"/>
    </location>
</feature>
<dbReference type="PANTHER" id="PTHR42715">
    <property type="entry name" value="BETA-GLUCOSIDASE"/>
    <property type="match status" value="1"/>
</dbReference>
<name>A0A9P1GWG5_9PEZI</name>
<evidence type="ECO:0000256" key="7">
    <source>
        <dbReference type="ARBA" id="ARBA00022801"/>
    </source>
</evidence>
<evidence type="ECO:0000256" key="5">
    <source>
        <dbReference type="ARBA" id="ARBA00022475"/>
    </source>
</evidence>
<dbReference type="Gene3D" id="2.60.40.10">
    <property type="entry name" value="Immunoglobulins"/>
    <property type="match status" value="1"/>
</dbReference>
<dbReference type="InterPro" id="IPR002772">
    <property type="entry name" value="Glyco_hydro_3_C"/>
</dbReference>
<evidence type="ECO:0000256" key="9">
    <source>
        <dbReference type="ARBA" id="ARBA00022989"/>
    </source>
</evidence>
<dbReference type="OrthoDB" id="416222at2759"/>
<dbReference type="GO" id="GO:0009251">
    <property type="term" value="P:glucan catabolic process"/>
    <property type="evidence" value="ECO:0007669"/>
    <property type="project" value="TreeGrafter"/>
</dbReference>
<dbReference type="SMART" id="SM01111">
    <property type="entry name" value="CVNH"/>
    <property type="match status" value="1"/>
</dbReference>
<dbReference type="SUPFAM" id="SSF51445">
    <property type="entry name" value="(Trans)glycosidases"/>
    <property type="match status" value="1"/>
</dbReference>
<sequence>MDPSKEGLLRSGEARNSFDSDHADFEGADRYASDDIPQPEKPTGFRRLFTRKRRLVSIIALIAGVWLLIGLGGAAKSWAESYRKASQMVERMTLAEKVNITTGTGWRMGLAVGTTGPAVHVGFPQLALQDGPLGIRFADNATAFPAGITVGATWNKELMYARGKHTGFGSDPYLQGIAGAETVRGIQSEGVMATIKHFVGNEQEHFRQAREWALPNALSSNIDDRTMHEVYAWPFANAVKAGVASVMCSYNQVNNSYACANSKLLNGILKDEFGFQGFVMSDWLAQRGWEDGESLWGPNLSRSVLNGSIPLERLNDMVTRVVAAWYQLGQDDETLFDNKGPNFSSWTDDQFGLPFTGSTSEQDKVEVNKFVNVQGDHKNVARQVAAEGTVLLKNDGILPLNRDGSSASQRKRKGGKVRVGIYGEDAGAGDGPNVCKDRGCNQGTLGSGQFDRKRVVVTQHLSNKLKPHENPTVLDEQDVCIVFASATAGEGYMSWKNIKGDRPDLYLQKGGDKLIHTVAAGCGGGDGETIVVIHSVGPVIYERFIDLPNVRAVVLGNLPGQESGNALADIIFGDVNPSGKLPYTVGKSLEDYGDAGQIMYLPNAVVPQQNFDEGVFVDYRHFDHYDITPRFEFGYGLSYTTFDFANVVVTEVKPKSALPSPRPQPGAEPPTYSDEIPDTKEAVFPSDIRKLDNYIYPYVESIDDIAAGSPYPYPEGYDNQMPLSGAGADVTNTGGVAGKAVAQLYLSYPKESPVEVPVKVLRGFEKVHLEKGETKTVEFQVTRRDLSYWNVEEQNWVMITEGQYKFAVGAQRFAKACGNVRLHDHNTLAARCRNKTGDYRPTVFNIDACFANDKGRLVRQDHGHYSWSCDGCTLDPSGPVLMSCYCVDGDDKWVTTSIRLSKSQNLIQDLFYSPLAPANAEAADDYLTNYNGYMCCGVGICSTLVKVDQFAILENGNDTAFDISKLELETAPVPLDVLLDVTTSMASATMSSLPSDIDGGGSVAPTTTTFVTHAAQG</sequence>
<comment type="caution">
    <text evidence="21">The sequence shown here is derived from an EMBL/GenBank/DDBJ whole genome shotgun (WGS) entry which is preliminary data.</text>
</comment>
<dbReference type="PANTHER" id="PTHR42715:SF20">
    <property type="entry name" value="BETA-GLUCOSIDASE E-RELATED"/>
    <property type="match status" value="1"/>
</dbReference>
<keyword evidence="22" id="KW-1185">Reference proteome</keyword>
<evidence type="ECO:0000256" key="17">
    <source>
        <dbReference type="SAM" id="MobiDB-lite"/>
    </source>
</evidence>
<evidence type="ECO:0000259" key="20">
    <source>
        <dbReference type="SMART" id="SM01217"/>
    </source>
</evidence>
<dbReference type="SUPFAM" id="SSF51322">
    <property type="entry name" value="Cyanovirin-N"/>
    <property type="match status" value="1"/>
</dbReference>
<evidence type="ECO:0000256" key="12">
    <source>
        <dbReference type="ARBA" id="ARBA00023277"/>
    </source>
</evidence>
<feature type="compositionally biased region" description="Basic and acidic residues" evidence="17">
    <location>
        <begin position="1"/>
        <end position="33"/>
    </location>
</feature>
<keyword evidence="12 16" id="KW-0119">Carbohydrate metabolism</keyword>
<dbReference type="Pfam" id="PF01915">
    <property type="entry name" value="Glyco_hydro_3_C"/>
    <property type="match status" value="1"/>
</dbReference>
<dbReference type="InterPro" id="IPR011058">
    <property type="entry name" value="Cyanovirin-N"/>
</dbReference>
<dbReference type="SMART" id="SM01217">
    <property type="entry name" value="Fn3_like"/>
    <property type="match status" value="1"/>
</dbReference>
<comment type="catalytic activity">
    <reaction evidence="1 16">
        <text>Hydrolysis of terminal, non-reducing beta-D-glucosyl residues with release of beta-D-glucose.</text>
        <dbReference type="EC" id="3.2.1.21"/>
    </reaction>
</comment>
<dbReference type="InterPro" id="IPR050288">
    <property type="entry name" value="Cellulose_deg_GH3"/>
</dbReference>